<proteinExistence type="inferred from homology"/>
<evidence type="ECO:0000256" key="2">
    <source>
        <dbReference type="ARBA" id="ARBA00023015"/>
    </source>
</evidence>
<dbReference type="PROSITE" id="PS50931">
    <property type="entry name" value="HTH_LYSR"/>
    <property type="match status" value="1"/>
</dbReference>
<keyword evidence="4" id="KW-0804">Transcription</keyword>
<keyword evidence="3 6" id="KW-0238">DNA-binding</keyword>
<dbReference type="SUPFAM" id="SSF46785">
    <property type="entry name" value="Winged helix' DNA-binding domain"/>
    <property type="match status" value="1"/>
</dbReference>
<reference evidence="6 7" key="1">
    <citation type="submission" date="2018-07" db="EMBL/GenBank/DDBJ databases">
        <title>Genomic Encyclopedia of Type Strains, Phase IV (KMG-IV): sequencing the most valuable type-strain genomes for metagenomic binning, comparative biology and taxonomic classification.</title>
        <authorList>
            <person name="Goeker M."/>
        </authorList>
    </citation>
    <scope>NUCLEOTIDE SEQUENCE [LARGE SCALE GENOMIC DNA]</scope>
    <source>
        <strain evidence="6 7">DSM 21634</strain>
    </source>
</reference>
<dbReference type="OrthoDB" id="9110639at2"/>
<comment type="similarity">
    <text evidence="1">Belongs to the LysR transcriptional regulatory family.</text>
</comment>
<dbReference type="PANTHER" id="PTHR30537">
    <property type="entry name" value="HTH-TYPE TRANSCRIPTIONAL REGULATOR"/>
    <property type="match status" value="1"/>
</dbReference>
<dbReference type="PRINTS" id="PR00039">
    <property type="entry name" value="HTHLYSR"/>
</dbReference>
<dbReference type="GO" id="GO:0006351">
    <property type="term" value="P:DNA-templated transcription"/>
    <property type="evidence" value="ECO:0007669"/>
    <property type="project" value="TreeGrafter"/>
</dbReference>
<dbReference type="InterPro" id="IPR036388">
    <property type="entry name" value="WH-like_DNA-bd_sf"/>
</dbReference>
<dbReference type="Gene3D" id="3.40.190.290">
    <property type="match status" value="1"/>
</dbReference>
<protein>
    <submittedName>
        <fullName evidence="6">DNA-binding transcriptional LysR family regulator</fullName>
    </submittedName>
</protein>
<sequence length="320" mass="35098">MHSLKTTATFSQLNVFAAVAESGSLSAAAKTLNLSPSAVSKSLAQLEERLGVLLIKRTTRSMVLTEVGESILVRTNHALSEVEEVVDAARQKNERIEGELRITSSIAFGSRQLTCVIGKYLASHPGVQVHVDLDDRFANLSDESFDIALRVTASTDWNYAARKISTVRWVYCAAPEYLRRHPPIVIPQDVVRHQCLVDPAMTVGRCWEFENAGLVQQVAILPRMTSNSSVVLRSATLAGNGLACLPTYLVSSDIASGALKRVLPNFEPPSKHSLYAMYYRSRHRNPVIRSFIDFLVREIGDPAPWDESLIAAEAGQPLAA</sequence>
<keyword evidence="2" id="KW-0805">Transcription regulation</keyword>
<comment type="caution">
    <text evidence="6">The sequence shown here is derived from an EMBL/GenBank/DDBJ whole genome shotgun (WGS) entry which is preliminary data.</text>
</comment>
<keyword evidence="7" id="KW-1185">Reference proteome</keyword>
<dbReference type="GO" id="GO:0003700">
    <property type="term" value="F:DNA-binding transcription factor activity"/>
    <property type="evidence" value="ECO:0007669"/>
    <property type="project" value="InterPro"/>
</dbReference>
<dbReference type="InterPro" id="IPR005119">
    <property type="entry name" value="LysR_subst-bd"/>
</dbReference>
<dbReference type="GO" id="GO:0043565">
    <property type="term" value="F:sequence-specific DNA binding"/>
    <property type="evidence" value="ECO:0007669"/>
    <property type="project" value="TreeGrafter"/>
</dbReference>
<dbReference type="RefSeq" id="WP_114470212.1">
    <property type="nucleotide sequence ID" value="NZ_QPJK01000007.1"/>
</dbReference>
<name>A0A368XL27_9BURK</name>
<evidence type="ECO:0000256" key="3">
    <source>
        <dbReference type="ARBA" id="ARBA00023125"/>
    </source>
</evidence>
<evidence type="ECO:0000313" key="6">
    <source>
        <dbReference type="EMBL" id="RCW68682.1"/>
    </source>
</evidence>
<dbReference type="EMBL" id="QPJK01000007">
    <property type="protein sequence ID" value="RCW68682.1"/>
    <property type="molecule type" value="Genomic_DNA"/>
</dbReference>
<organism evidence="6 7">
    <name type="scientific">Pseudorhodoferax soli</name>
    <dbReference type="NCBI Taxonomy" id="545864"/>
    <lineage>
        <taxon>Bacteria</taxon>
        <taxon>Pseudomonadati</taxon>
        <taxon>Pseudomonadota</taxon>
        <taxon>Betaproteobacteria</taxon>
        <taxon>Burkholderiales</taxon>
        <taxon>Comamonadaceae</taxon>
    </lineage>
</organism>
<gene>
    <name evidence="6" type="ORF">DES41_107203</name>
</gene>
<dbReference type="SUPFAM" id="SSF53850">
    <property type="entry name" value="Periplasmic binding protein-like II"/>
    <property type="match status" value="1"/>
</dbReference>
<accession>A0A368XL27</accession>
<evidence type="ECO:0000313" key="7">
    <source>
        <dbReference type="Proteomes" id="UP000252884"/>
    </source>
</evidence>
<dbReference type="InterPro" id="IPR036390">
    <property type="entry name" value="WH_DNA-bd_sf"/>
</dbReference>
<evidence type="ECO:0000259" key="5">
    <source>
        <dbReference type="PROSITE" id="PS50931"/>
    </source>
</evidence>
<evidence type="ECO:0000256" key="4">
    <source>
        <dbReference type="ARBA" id="ARBA00023163"/>
    </source>
</evidence>
<dbReference type="CDD" id="cd08422">
    <property type="entry name" value="PBP2_CrgA_like"/>
    <property type="match status" value="1"/>
</dbReference>
<feature type="domain" description="HTH lysR-type" evidence="5">
    <location>
        <begin position="9"/>
        <end position="65"/>
    </location>
</feature>
<dbReference type="InterPro" id="IPR058163">
    <property type="entry name" value="LysR-type_TF_proteobact-type"/>
</dbReference>
<dbReference type="InterPro" id="IPR000847">
    <property type="entry name" value="LysR_HTH_N"/>
</dbReference>
<dbReference type="Pfam" id="PF00126">
    <property type="entry name" value="HTH_1"/>
    <property type="match status" value="1"/>
</dbReference>
<dbReference type="Pfam" id="PF03466">
    <property type="entry name" value="LysR_substrate"/>
    <property type="match status" value="1"/>
</dbReference>
<dbReference type="AlphaFoldDB" id="A0A368XL27"/>
<dbReference type="FunFam" id="1.10.10.10:FF:000001">
    <property type="entry name" value="LysR family transcriptional regulator"/>
    <property type="match status" value="1"/>
</dbReference>
<dbReference type="PANTHER" id="PTHR30537:SF35">
    <property type="entry name" value="TRANSCRIPTIONAL REGULATORY PROTEIN"/>
    <property type="match status" value="1"/>
</dbReference>
<evidence type="ECO:0000256" key="1">
    <source>
        <dbReference type="ARBA" id="ARBA00009437"/>
    </source>
</evidence>
<dbReference type="Gene3D" id="1.10.10.10">
    <property type="entry name" value="Winged helix-like DNA-binding domain superfamily/Winged helix DNA-binding domain"/>
    <property type="match status" value="1"/>
</dbReference>
<dbReference type="Proteomes" id="UP000252884">
    <property type="component" value="Unassembled WGS sequence"/>
</dbReference>